<dbReference type="Proteomes" id="UP001589703">
    <property type="component" value="Unassembled WGS sequence"/>
</dbReference>
<gene>
    <name evidence="2" type="ORF">ACFFRO_09270</name>
</gene>
<comment type="caution">
    <text evidence="2">The sequence shown here is derived from an EMBL/GenBank/DDBJ whole genome shotgun (WGS) entry which is preliminary data.</text>
</comment>
<accession>A0ABV5VBX5</accession>
<feature type="compositionally biased region" description="Basic and acidic residues" evidence="1">
    <location>
        <begin position="78"/>
        <end position="87"/>
    </location>
</feature>
<organism evidence="2 3">
    <name type="scientific">Streptomyces thermocoprophilus</name>
    <dbReference type="NCBI Taxonomy" id="78356"/>
    <lineage>
        <taxon>Bacteria</taxon>
        <taxon>Bacillati</taxon>
        <taxon>Actinomycetota</taxon>
        <taxon>Actinomycetes</taxon>
        <taxon>Kitasatosporales</taxon>
        <taxon>Streptomycetaceae</taxon>
        <taxon>Streptomyces</taxon>
    </lineage>
</organism>
<name>A0ABV5VBX5_9ACTN</name>
<evidence type="ECO:0000313" key="2">
    <source>
        <dbReference type="EMBL" id="MFB9735322.1"/>
    </source>
</evidence>
<sequence>MAVRPAAAPRPEGLGEDEIVLAVALHGAPALVALVPRFAPDAGLPGRGLLADAGRFPSGDTDDPVRLAGSDLSADAWADDRGPHDRASGWAHGHGAGGGCGGGWGQ</sequence>
<keyword evidence="3" id="KW-1185">Reference proteome</keyword>
<feature type="compositionally biased region" description="Gly residues" evidence="1">
    <location>
        <begin position="92"/>
        <end position="106"/>
    </location>
</feature>
<reference evidence="2 3" key="1">
    <citation type="submission" date="2024-09" db="EMBL/GenBank/DDBJ databases">
        <authorList>
            <person name="Sun Q."/>
            <person name="Mori K."/>
        </authorList>
    </citation>
    <scope>NUCLEOTIDE SEQUENCE [LARGE SCALE GENOMIC DNA]</scope>
    <source>
        <strain evidence="2 3">JCM 10918</strain>
    </source>
</reference>
<evidence type="ECO:0000256" key="1">
    <source>
        <dbReference type="SAM" id="MobiDB-lite"/>
    </source>
</evidence>
<proteinExistence type="predicted"/>
<protein>
    <submittedName>
        <fullName evidence="2">Uncharacterized protein</fullName>
    </submittedName>
</protein>
<feature type="region of interest" description="Disordered" evidence="1">
    <location>
        <begin position="75"/>
        <end position="106"/>
    </location>
</feature>
<dbReference type="EMBL" id="JBHMAR010000007">
    <property type="protein sequence ID" value="MFB9735322.1"/>
    <property type="molecule type" value="Genomic_DNA"/>
</dbReference>
<dbReference type="RefSeq" id="WP_356759585.1">
    <property type="nucleotide sequence ID" value="NZ_JBHMAR010000007.1"/>
</dbReference>
<evidence type="ECO:0000313" key="3">
    <source>
        <dbReference type="Proteomes" id="UP001589703"/>
    </source>
</evidence>